<evidence type="ECO:0008006" key="3">
    <source>
        <dbReference type="Google" id="ProtNLM"/>
    </source>
</evidence>
<dbReference type="AlphaFoldDB" id="A0A916XGV3"/>
<reference evidence="1" key="1">
    <citation type="journal article" date="2014" name="Int. J. Syst. Evol. Microbiol.">
        <title>Complete genome sequence of Corynebacterium casei LMG S-19264T (=DSM 44701T), isolated from a smear-ripened cheese.</title>
        <authorList>
            <consortium name="US DOE Joint Genome Institute (JGI-PGF)"/>
            <person name="Walter F."/>
            <person name="Albersmeier A."/>
            <person name="Kalinowski J."/>
            <person name="Ruckert C."/>
        </authorList>
    </citation>
    <scope>NUCLEOTIDE SEQUENCE</scope>
    <source>
        <strain evidence="1">CGMCC 1.12919</strain>
    </source>
</reference>
<dbReference type="Proteomes" id="UP000637002">
    <property type="component" value="Unassembled WGS sequence"/>
</dbReference>
<dbReference type="SUPFAM" id="SSF53335">
    <property type="entry name" value="S-adenosyl-L-methionine-dependent methyltransferases"/>
    <property type="match status" value="1"/>
</dbReference>
<dbReference type="Gene3D" id="3.40.50.150">
    <property type="entry name" value="Vaccinia Virus protein VP39"/>
    <property type="match status" value="1"/>
</dbReference>
<proteinExistence type="predicted"/>
<organism evidence="1 2">
    <name type="scientific">Chelatococcus reniformis</name>
    <dbReference type="NCBI Taxonomy" id="1494448"/>
    <lineage>
        <taxon>Bacteria</taxon>
        <taxon>Pseudomonadati</taxon>
        <taxon>Pseudomonadota</taxon>
        <taxon>Alphaproteobacteria</taxon>
        <taxon>Hyphomicrobiales</taxon>
        <taxon>Chelatococcaceae</taxon>
        <taxon>Chelatococcus</taxon>
    </lineage>
</organism>
<comment type="caution">
    <text evidence="1">The sequence shown here is derived from an EMBL/GenBank/DDBJ whole genome shotgun (WGS) entry which is preliminary data.</text>
</comment>
<keyword evidence="2" id="KW-1185">Reference proteome</keyword>
<accession>A0A916XGV3</accession>
<name>A0A916XGV3_9HYPH</name>
<dbReference type="InterPro" id="IPR029063">
    <property type="entry name" value="SAM-dependent_MTases_sf"/>
</dbReference>
<evidence type="ECO:0000313" key="2">
    <source>
        <dbReference type="Proteomes" id="UP000637002"/>
    </source>
</evidence>
<dbReference type="CDD" id="cd02440">
    <property type="entry name" value="AdoMet_MTases"/>
    <property type="match status" value="1"/>
</dbReference>
<dbReference type="EMBL" id="BMGG01000006">
    <property type="protein sequence ID" value="GGC72419.1"/>
    <property type="molecule type" value="Genomic_DNA"/>
</dbReference>
<dbReference type="RefSeq" id="WP_188610342.1">
    <property type="nucleotide sequence ID" value="NZ_BMGG01000006.1"/>
</dbReference>
<sequence length="260" mass="29972">MSKALRRQPDMSVRETPAVATVEEIRKRIGYENDAGWAWANYKPSVVSLVRAYRPERVLEIGGGRFPLFSQQEIADLNVAYTVNDIEQKELDRAPAYVEKSCFDIAGPAAHNEKFDLIFSKMVFEHVRDARMAYSNLSRLLNPNGVVLNFHPILYSPPFVVNRFMPETLSRSVLRFVFNERNDDTHPKFPAWYSWCRATDDVPSRIKALGFRDVAVLPFYGHAYYRKVPILREISAQVTRWCKSTNFKPLANYAFTIAIK</sequence>
<protein>
    <recommendedName>
        <fullName evidence="3">Methyltransferase type 11 domain-containing protein</fullName>
    </recommendedName>
</protein>
<reference evidence="1" key="2">
    <citation type="submission" date="2020-09" db="EMBL/GenBank/DDBJ databases">
        <authorList>
            <person name="Sun Q."/>
            <person name="Zhou Y."/>
        </authorList>
    </citation>
    <scope>NUCLEOTIDE SEQUENCE</scope>
    <source>
        <strain evidence="1">CGMCC 1.12919</strain>
    </source>
</reference>
<dbReference type="Pfam" id="PF13489">
    <property type="entry name" value="Methyltransf_23"/>
    <property type="match status" value="1"/>
</dbReference>
<gene>
    <name evidence="1" type="ORF">GCM10010994_33530</name>
</gene>
<evidence type="ECO:0000313" key="1">
    <source>
        <dbReference type="EMBL" id="GGC72419.1"/>
    </source>
</evidence>